<comment type="caution">
    <text evidence="1">The sequence shown here is derived from an EMBL/GenBank/DDBJ whole genome shotgun (WGS) entry which is preliminary data.</text>
</comment>
<gene>
    <name evidence="1" type="ORF">SDC9_166748</name>
</gene>
<proteinExistence type="predicted"/>
<protein>
    <submittedName>
        <fullName evidence="1">Uncharacterized protein</fullName>
    </submittedName>
</protein>
<name>A0A645G0I6_9ZZZZ</name>
<evidence type="ECO:0000313" key="1">
    <source>
        <dbReference type="EMBL" id="MPN19379.1"/>
    </source>
</evidence>
<accession>A0A645G0I6</accession>
<reference evidence="1" key="1">
    <citation type="submission" date="2019-08" db="EMBL/GenBank/DDBJ databases">
        <authorList>
            <person name="Kucharzyk K."/>
            <person name="Murdoch R.W."/>
            <person name="Higgins S."/>
            <person name="Loffler F."/>
        </authorList>
    </citation>
    <scope>NUCLEOTIDE SEQUENCE</scope>
</reference>
<dbReference type="AlphaFoldDB" id="A0A645G0I6"/>
<dbReference type="EMBL" id="VSSQ01066926">
    <property type="protein sequence ID" value="MPN19379.1"/>
    <property type="molecule type" value="Genomic_DNA"/>
</dbReference>
<sequence>MLYGLLPCRNRIIRKEIEHRLIDAANLSLIDRNADQQRKHALAYGKHMRGMLRRVAVEIPFVERFAVLLHEKSCNVAILLANVRFECLNFTLRHNVRFSLFCCQGRPQDRA</sequence>
<organism evidence="1">
    <name type="scientific">bioreactor metagenome</name>
    <dbReference type="NCBI Taxonomy" id="1076179"/>
    <lineage>
        <taxon>unclassified sequences</taxon>
        <taxon>metagenomes</taxon>
        <taxon>ecological metagenomes</taxon>
    </lineage>
</organism>